<dbReference type="GO" id="GO:0070006">
    <property type="term" value="F:metalloaminopeptidase activity"/>
    <property type="evidence" value="ECO:0007669"/>
    <property type="project" value="InterPro"/>
</dbReference>
<dbReference type="InterPro" id="IPR050422">
    <property type="entry name" value="X-Pro_aminopeptidase_P"/>
</dbReference>
<dbReference type="Pfam" id="PF16189">
    <property type="entry name" value="Creatinase_N_2"/>
    <property type="match status" value="1"/>
</dbReference>
<dbReference type="InterPro" id="IPR033740">
    <property type="entry name" value="Pept_M24B"/>
</dbReference>
<dbReference type="RefSeq" id="WP_111199368.1">
    <property type="nucleotide sequence ID" value="NZ_QKVK01000007.1"/>
</dbReference>
<feature type="domain" description="Creatinase N-terminal" evidence="5">
    <location>
        <begin position="8"/>
        <end position="140"/>
    </location>
</feature>
<evidence type="ECO:0000256" key="2">
    <source>
        <dbReference type="ARBA" id="ARBA00022723"/>
    </source>
</evidence>
<evidence type="ECO:0000259" key="5">
    <source>
        <dbReference type="Pfam" id="PF01321"/>
    </source>
</evidence>
<dbReference type="Proteomes" id="UP000248795">
    <property type="component" value="Unassembled WGS sequence"/>
</dbReference>
<dbReference type="EMBL" id="QKVK01000007">
    <property type="protein sequence ID" value="PZF75984.1"/>
    <property type="molecule type" value="Genomic_DNA"/>
</dbReference>
<dbReference type="InterPro" id="IPR000994">
    <property type="entry name" value="Pept_M24"/>
</dbReference>
<gene>
    <name evidence="7" type="ORF">DK847_15150</name>
</gene>
<dbReference type="SUPFAM" id="SSF53092">
    <property type="entry name" value="Creatinase/prolidase N-terminal domain"/>
    <property type="match status" value="1"/>
</dbReference>
<dbReference type="InterPro" id="IPR029149">
    <property type="entry name" value="Creatin/AminoP/Spt16_N"/>
</dbReference>
<dbReference type="InterPro" id="IPR032416">
    <property type="entry name" value="Peptidase_M24_C"/>
</dbReference>
<keyword evidence="3" id="KW-0378">Hydrolase</keyword>
<evidence type="ECO:0000313" key="8">
    <source>
        <dbReference type="Proteomes" id="UP000248795"/>
    </source>
</evidence>
<keyword evidence="7" id="KW-0031">Aminopeptidase</keyword>
<dbReference type="InterPro" id="IPR036005">
    <property type="entry name" value="Creatinase/aminopeptidase-like"/>
</dbReference>
<evidence type="ECO:0000259" key="6">
    <source>
        <dbReference type="Pfam" id="PF16188"/>
    </source>
</evidence>
<organism evidence="7 8">
    <name type="scientific">Aestuariivirga litoralis</name>
    <dbReference type="NCBI Taxonomy" id="2650924"/>
    <lineage>
        <taxon>Bacteria</taxon>
        <taxon>Pseudomonadati</taxon>
        <taxon>Pseudomonadota</taxon>
        <taxon>Alphaproteobacteria</taxon>
        <taxon>Hyphomicrobiales</taxon>
        <taxon>Aestuariivirgaceae</taxon>
        <taxon>Aestuariivirga</taxon>
    </lineage>
</organism>
<keyword evidence="7" id="KW-0645">Protease</keyword>
<evidence type="ECO:0000256" key="3">
    <source>
        <dbReference type="ARBA" id="ARBA00022801"/>
    </source>
</evidence>
<dbReference type="CDD" id="cd01085">
    <property type="entry name" value="APP"/>
    <property type="match status" value="1"/>
</dbReference>
<dbReference type="FunFam" id="3.90.230.10:FF:000009">
    <property type="entry name" value="xaa-Pro aminopeptidase 2"/>
    <property type="match status" value="1"/>
</dbReference>
<sequence length="593" mass="65210">MTDTHKTRVALLRAELKKRKLTGFFVPRADEFQGEYVPAYAERLRWLTNFRGSAGIAIVTLKKAAIFVDGRYVIQVRQQVDEKIFAPFHLIEEPPAQWIARNLGKGDRLGFDPWLVTAEQAKRLAEACAAVGASFVPVETNPIDAVWKDQPPRPMAELATQPTQFAGRTAAEKIKDLRKALTSADAVVLTQPDSVSWLFNLRGFDVPHTPVVAAYAILPARGKAQLFIAKGKLTEDVKQHLKAIATTHEPKEIGAALKALGKASARVLIDPAWTPERIRELLVKAKATVVTGADPVSLPKARKNQTEQEGARAAQKRDGVAVSRFLCWLEAEAPKGGLTELDVAAKLEAFRAETGELKDLSFETIPASGPHAAIPHYHATEESNRRLGKNEIFLIDSGAQYIDGTTDITRTVIVGTPTPEMKDRFTRVLKGMVDLSMVRFPKGTTGSQLDVLARRPLWSAGLDFDHGTGHGVGAYLSVHEGPARINKSDRTPLEPGMILSNEPGFYKQGDYGIRIENLVMVHEARPVTGGERPMLGFETLTLAPIDRRLVDVELLSDAERQWLNAYHARVLKEVGDHLEGAELAWLKKACAPL</sequence>
<evidence type="ECO:0000313" key="7">
    <source>
        <dbReference type="EMBL" id="PZF75984.1"/>
    </source>
</evidence>
<comment type="caution">
    <text evidence="7">The sequence shown here is derived from an EMBL/GenBank/DDBJ whole genome shotgun (WGS) entry which is preliminary data.</text>
</comment>
<dbReference type="PANTHER" id="PTHR43763">
    <property type="entry name" value="XAA-PRO AMINOPEPTIDASE 1"/>
    <property type="match status" value="1"/>
</dbReference>
<evidence type="ECO:0000259" key="4">
    <source>
        <dbReference type="Pfam" id="PF00557"/>
    </source>
</evidence>
<dbReference type="Gene3D" id="3.40.350.10">
    <property type="entry name" value="Creatinase/prolidase N-terminal domain"/>
    <property type="match status" value="2"/>
</dbReference>
<dbReference type="Pfam" id="PF16188">
    <property type="entry name" value="Peptidase_M24_C"/>
    <property type="match status" value="1"/>
</dbReference>
<protein>
    <submittedName>
        <fullName evidence="7">Aminopeptidase P family protein</fullName>
    </submittedName>
</protein>
<reference evidence="8" key="1">
    <citation type="submission" date="2018-06" db="EMBL/GenBank/DDBJ databases">
        <title>Aestuariibacter litoralis strain KCTC 52945T.</title>
        <authorList>
            <person name="Li X."/>
            <person name="Salam N."/>
            <person name="Li J.-L."/>
            <person name="Chen Y.-M."/>
            <person name="Yang Z.-W."/>
            <person name="Zhang L.-Y."/>
            <person name="Han M.-X."/>
            <person name="Xiao M."/>
            <person name="Li W.-J."/>
        </authorList>
    </citation>
    <scope>NUCLEOTIDE SEQUENCE [LARGE SCALE GENOMIC DNA]</scope>
    <source>
        <strain evidence="8">KCTC 52945</strain>
    </source>
</reference>
<feature type="domain" description="Peptidase M24 C-terminal" evidence="6">
    <location>
        <begin position="533"/>
        <end position="593"/>
    </location>
</feature>
<dbReference type="SUPFAM" id="SSF55920">
    <property type="entry name" value="Creatinase/aminopeptidase"/>
    <property type="match status" value="1"/>
</dbReference>
<feature type="domain" description="Peptidase M24" evidence="4">
    <location>
        <begin position="310"/>
        <end position="523"/>
    </location>
</feature>
<keyword evidence="8" id="KW-1185">Reference proteome</keyword>
<proteinExistence type="inferred from homology"/>
<comment type="similarity">
    <text evidence="1">Belongs to the peptidase M24B family.</text>
</comment>
<dbReference type="Pfam" id="PF00557">
    <property type="entry name" value="Peptidase_M24"/>
    <property type="match status" value="1"/>
</dbReference>
<dbReference type="Pfam" id="PF01321">
    <property type="entry name" value="Creatinase_N"/>
    <property type="match status" value="1"/>
</dbReference>
<name>A0A2W2B6N9_9HYPH</name>
<dbReference type="AlphaFoldDB" id="A0A2W2B6N9"/>
<evidence type="ECO:0000256" key="1">
    <source>
        <dbReference type="ARBA" id="ARBA00008766"/>
    </source>
</evidence>
<dbReference type="PANTHER" id="PTHR43763:SF6">
    <property type="entry name" value="XAA-PRO AMINOPEPTIDASE 1"/>
    <property type="match status" value="1"/>
</dbReference>
<keyword evidence="2" id="KW-0479">Metal-binding</keyword>
<dbReference type="GO" id="GO:0005737">
    <property type="term" value="C:cytoplasm"/>
    <property type="evidence" value="ECO:0007669"/>
    <property type="project" value="UniProtKB-ARBA"/>
</dbReference>
<accession>A0A2W2B6N9</accession>
<dbReference type="Gene3D" id="3.90.230.10">
    <property type="entry name" value="Creatinase/methionine aminopeptidase superfamily"/>
    <property type="match status" value="1"/>
</dbReference>
<dbReference type="InterPro" id="IPR000587">
    <property type="entry name" value="Creatinase_N"/>
</dbReference>
<dbReference type="GO" id="GO:0046872">
    <property type="term" value="F:metal ion binding"/>
    <property type="evidence" value="ECO:0007669"/>
    <property type="project" value="UniProtKB-KW"/>
</dbReference>